<comment type="similarity">
    <text evidence="1">Belongs to the ABC transporter superfamily.</text>
</comment>
<dbReference type="Pfam" id="PF08352">
    <property type="entry name" value="oligo_HPY"/>
    <property type="match status" value="1"/>
</dbReference>
<dbReference type="OrthoDB" id="9809450at2"/>
<keyword evidence="3" id="KW-0547">Nucleotide-binding</keyword>
<evidence type="ECO:0000313" key="6">
    <source>
        <dbReference type="EMBL" id="CAG35906.1"/>
    </source>
</evidence>
<evidence type="ECO:0000259" key="5">
    <source>
        <dbReference type="PROSITE" id="PS50893"/>
    </source>
</evidence>
<dbReference type="STRING" id="177439.DP1177"/>
<reference evidence="7" key="1">
    <citation type="journal article" date="2004" name="Environ. Microbiol.">
        <title>The genome of Desulfotalea psychrophila, a sulfate-reducing bacterium from permanently cold Arctic sediments.</title>
        <authorList>
            <person name="Rabus R."/>
            <person name="Ruepp A."/>
            <person name="Frickey T."/>
            <person name="Rattei T."/>
            <person name="Fartmann B."/>
            <person name="Stark M."/>
            <person name="Bauer M."/>
            <person name="Zibat A."/>
            <person name="Lombardot T."/>
            <person name="Becker I."/>
            <person name="Amann J."/>
            <person name="Gellner K."/>
            <person name="Teeling H."/>
            <person name="Leuschner W.D."/>
            <person name="Gloeckner F.-O."/>
            <person name="Lupas A.N."/>
            <person name="Amann R."/>
            <person name="Klenk H.-P."/>
        </authorList>
    </citation>
    <scope>NUCLEOTIDE SEQUENCE [LARGE SCALE GENOMIC DNA]</scope>
    <source>
        <strain evidence="7">DSM 12343 / LSv54</strain>
    </source>
</reference>
<evidence type="ECO:0000313" key="7">
    <source>
        <dbReference type="Proteomes" id="UP000000602"/>
    </source>
</evidence>
<dbReference type="KEGG" id="dps:DP1177"/>
<dbReference type="GO" id="GO:0005524">
    <property type="term" value="F:ATP binding"/>
    <property type="evidence" value="ECO:0007669"/>
    <property type="project" value="UniProtKB-KW"/>
</dbReference>
<accession>Q6AP18</accession>
<dbReference type="InterPro" id="IPR013563">
    <property type="entry name" value="Oligopep_ABC_C"/>
</dbReference>
<dbReference type="InterPro" id="IPR050319">
    <property type="entry name" value="ABC_transp_ATP-bind"/>
</dbReference>
<dbReference type="InterPro" id="IPR003439">
    <property type="entry name" value="ABC_transporter-like_ATP-bd"/>
</dbReference>
<sequence>MIEQNLDKKPPLLLEIKNICKNFVSKKSVIKAVDRVSFAIHRGETYALVGESGCGKTTTGRLILRLLDVDQGQILFEGIPISGLTKRKLRKKRHNIQVIFQNPYGSLNPRMKISALLAESISIRAEKPSNIQAEAERLLQSVGLEKEHLDKYPHEFSGGQRQRICIARAIATNPKLIICDEPVSALDLLVQAQILCLLQNLQKEYGFSYLFISHDLSVVRYMTDRIGVMCNGKIVEEGTRDEIFENPQHSYTRLLFASLPTLKNADAFTTTNIQKDTETYQKVLRDVKEHSSTKIAVSKTHYLLSD</sequence>
<dbReference type="GO" id="GO:0055085">
    <property type="term" value="P:transmembrane transport"/>
    <property type="evidence" value="ECO:0007669"/>
    <property type="project" value="UniProtKB-ARBA"/>
</dbReference>
<proteinExistence type="inferred from homology"/>
<evidence type="ECO:0000256" key="2">
    <source>
        <dbReference type="ARBA" id="ARBA00022448"/>
    </source>
</evidence>
<keyword evidence="7" id="KW-1185">Reference proteome</keyword>
<dbReference type="GO" id="GO:0016887">
    <property type="term" value="F:ATP hydrolysis activity"/>
    <property type="evidence" value="ECO:0007669"/>
    <property type="project" value="InterPro"/>
</dbReference>
<dbReference type="CDD" id="cd03257">
    <property type="entry name" value="ABC_NikE_OppD_transporters"/>
    <property type="match status" value="1"/>
</dbReference>
<gene>
    <name evidence="6" type="ordered locus">DP1177</name>
</gene>
<dbReference type="InterPro" id="IPR003593">
    <property type="entry name" value="AAA+_ATPase"/>
</dbReference>
<keyword evidence="4 6" id="KW-0067">ATP-binding</keyword>
<name>Q6AP18_DESPS</name>
<dbReference type="eggNOG" id="COG4608">
    <property type="taxonomic scope" value="Bacteria"/>
</dbReference>
<dbReference type="InterPro" id="IPR027417">
    <property type="entry name" value="P-loop_NTPase"/>
</dbReference>
<dbReference type="PANTHER" id="PTHR43776:SF7">
    <property type="entry name" value="D,D-DIPEPTIDE TRANSPORT ATP-BINDING PROTEIN DDPF-RELATED"/>
    <property type="match status" value="1"/>
</dbReference>
<dbReference type="SMART" id="SM00382">
    <property type="entry name" value="AAA"/>
    <property type="match status" value="1"/>
</dbReference>
<evidence type="ECO:0000256" key="3">
    <source>
        <dbReference type="ARBA" id="ARBA00022741"/>
    </source>
</evidence>
<dbReference type="InterPro" id="IPR017871">
    <property type="entry name" value="ABC_transporter-like_CS"/>
</dbReference>
<evidence type="ECO:0000256" key="1">
    <source>
        <dbReference type="ARBA" id="ARBA00005417"/>
    </source>
</evidence>
<evidence type="ECO:0000256" key="4">
    <source>
        <dbReference type="ARBA" id="ARBA00022840"/>
    </source>
</evidence>
<dbReference type="PANTHER" id="PTHR43776">
    <property type="entry name" value="TRANSPORT ATP-BINDING PROTEIN"/>
    <property type="match status" value="1"/>
</dbReference>
<dbReference type="GO" id="GO:0015833">
    <property type="term" value="P:peptide transport"/>
    <property type="evidence" value="ECO:0007669"/>
    <property type="project" value="InterPro"/>
</dbReference>
<dbReference type="AlphaFoldDB" id="Q6AP18"/>
<dbReference type="RefSeq" id="WP_011188418.1">
    <property type="nucleotide sequence ID" value="NC_006138.1"/>
</dbReference>
<keyword evidence="2" id="KW-0813">Transport</keyword>
<organism evidence="6 7">
    <name type="scientific">Desulfotalea psychrophila (strain LSv54 / DSM 12343)</name>
    <dbReference type="NCBI Taxonomy" id="177439"/>
    <lineage>
        <taxon>Bacteria</taxon>
        <taxon>Pseudomonadati</taxon>
        <taxon>Thermodesulfobacteriota</taxon>
        <taxon>Desulfobulbia</taxon>
        <taxon>Desulfobulbales</taxon>
        <taxon>Desulfocapsaceae</taxon>
        <taxon>Desulfotalea</taxon>
    </lineage>
</organism>
<dbReference type="EMBL" id="CR522870">
    <property type="protein sequence ID" value="CAG35906.1"/>
    <property type="molecule type" value="Genomic_DNA"/>
</dbReference>
<dbReference type="HOGENOM" id="CLU_000604_1_23_7"/>
<dbReference type="Gene3D" id="3.40.50.300">
    <property type="entry name" value="P-loop containing nucleotide triphosphate hydrolases"/>
    <property type="match status" value="1"/>
</dbReference>
<dbReference type="PROSITE" id="PS50893">
    <property type="entry name" value="ABC_TRANSPORTER_2"/>
    <property type="match status" value="1"/>
</dbReference>
<feature type="domain" description="ABC transporter" evidence="5">
    <location>
        <begin position="14"/>
        <end position="256"/>
    </location>
</feature>
<protein>
    <submittedName>
        <fullName evidence="6">Probable oligopeptide ABC transporter, ATP-binding protein</fullName>
    </submittedName>
</protein>
<dbReference type="Proteomes" id="UP000000602">
    <property type="component" value="Chromosome"/>
</dbReference>
<dbReference type="FunFam" id="3.40.50.300:FF:000016">
    <property type="entry name" value="Oligopeptide ABC transporter ATP-binding component"/>
    <property type="match status" value="1"/>
</dbReference>
<dbReference type="PROSITE" id="PS00211">
    <property type="entry name" value="ABC_TRANSPORTER_1"/>
    <property type="match status" value="1"/>
</dbReference>
<dbReference type="SUPFAM" id="SSF52540">
    <property type="entry name" value="P-loop containing nucleoside triphosphate hydrolases"/>
    <property type="match status" value="1"/>
</dbReference>
<dbReference type="Pfam" id="PF00005">
    <property type="entry name" value="ABC_tran"/>
    <property type="match status" value="1"/>
</dbReference>